<comment type="caution">
    <text evidence="9">The sequence shown here is derived from an EMBL/GenBank/DDBJ whole genome shotgun (WGS) entry which is preliminary data.</text>
</comment>
<evidence type="ECO:0000313" key="9">
    <source>
        <dbReference type="EMBL" id="MCM1989631.1"/>
    </source>
</evidence>
<evidence type="ECO:0000313" key="10">
    <source>
        <dbReference type="Proteomes" id="UP001056429"/>
    </source>
</evidence>
<keyword evidence="3 8" id="KW-0812">Transmembrane</keyword>
<dbReference type="InterPro" id="IPR038379">
    <property type="entry name" value="SecE_sf"/>
</dbReference>
<dbReference type="Gene3D" id="1.20.5.1030">
    <property type="entry name" value="Preprotein translocase secy subunit"/>
    <property type="match status" value="1"/>
</dbReference>
<comment type="subcellular location">
    <subcellularLocation>
        <location evidence="1">Membrane</location>
    </subcellularLocation>
</comment>
<gene>
    <name evidence="9" type="primary">secE</name>
    <name evidence="9" type="ORF">KDK92_07765</name>
</gene>
<evidence type="ECO:0000256" key="4">
    <source>
        <dbReference type="ARBA" id="ARBA00022927"/>
    </source>
</evidence>
<evidence type="ECO:0000256" key="2">
    <source>
        <dbReference type="ARBA" id="ARBA00022448"/>
    </source>
</evidence>
<evidence type="ECO:0000256" key="3">
    <source>
        <dbReference type="ARBA" id="ARBA00022692"/>
    </source>
</evidence>
<evidence type="ECO:0000256" key="1">
    <source>
        <dbReference type="ARBA" id="ARBA00004370"/>
    </source>
</evidence>
<keyword evidence="2" id="KW-0813">Transport</keyword>
<dbReference type="InterPro" id="IPR001901">
    <property type="entry name" value="Translocase_SecE/Sec61-g"/>
</dbReference>
<keyword evidence="5 8" id="KW-1133">Transmembrane helix</keyword>
<feature type="transmembrane region" description="Helical" evidence="8">
    <location>
        <begin position="44"/>
        <end position="66"/>
    </location>
</feature>
<protein>
    <submittedName>
        <fullName evidence="9">Preprotein translocase subunit SecE</fullName>
    </submittedName>
</protein>
<reference evidence="9" key="1">
    <citation type="journal article" date="2021" name="mSystems">
        <title>Bacteria and Archaea Synergistically Convert Glycine Betaine to Biogenic Methane in the Formosa Cold Seep of the South China Sea.</title>
        <authorList>
            <person name="Li L."/>
            <person name="Zhang W."/>
            <person name="Zhang S."/>
            <person name="Song L."/>
            <person name="Sun Q."/>
            <person name="Zhang H."/>
            <person name="Xiang H."/>
            <person name="Dong X."/>
        </authorList>
    </citation>
    <scope>NUCLEOTIDE SEQUENCE</scope>
    <source>
        <strain evidence="9">ZWT</strain>
    </source>
</reference>
<keyword evidence="10" id="KW-1185">Reference proteome</keyword>
<proteinExistence type="predicted"/>
<dbReference type="InterPro" id="IPR005807">
    <property type="entry name" value="SecE_bac"/>
</dbReference>
<dbReference type="GO" id="GO:0016020">
    <property type="term" value="C:membrane"/>
    <property type="evidence" value="ECO:0007669"/>
    <property type="project" value="UniProtKB-SubCell"/>
</dbReference>
<dbReference type="GO" id="GO:0009306">
    <property type="term" value="P:protein secretion"/>
    <property type="evidence" value="ECO:0007669"/>
    <property type="project" value="InterPro"/>
</dbReference>
<dbReference type="RefSeq" id="WP_250858659.1">
    <property type="nucleotide sequence ID" value="NZ_JAGSOJ010000002.1"/>
</dbReference>
<reference evidence="9" key="2">
    <citation type="submission" date="2021-04" db="EMBL/GenBank/DDBJ databases">
        <authorList>
            <person name="Dong X."/>
        </authorList>
    </citation>
    <scope>NUCLEOTIDE SEQUENCE</scope>
    <source>
        <strain evidence="9">ZWT</strain>
    </source>
</reference>
<dbReference type="AlphaFoldDB" id="A0A9J6NYM4"/>
<evidence type="ECO:0000256" key="6">
    <source>
        <dbReference type="ARBA" id="ARBA00023010"/>
    </source>
</evidence>
<keyword evidence="6" id="KW-0811">Translocation</keyword>
<sequence length="76" mass="8439">MAVNGKVKKNENKTANKGSLAFFKNTKAEFKRITWAPKKDVKKALGAVALCCTFYVLLISLCDSVFMKMFGVIFGQ</sequence>
<dbReference type="NCBIfam" id="TIGR00964">
    <property type="entry name" value="secE_bact"/>
    <property type="match status" value="1"/>
</dbReference>
<dbReference type="GO" id="GO:0006886">
    <property type="term" value="P:intracellular protein transport"/>
    <property type="evidence" value="ECO:0007669"/>
    <property type="project" value="InterPro"/>
</dbReference>
<evidence type="ECO:0000256" key="8">
    <source>
        <dbReference type="SAM" id="Phobius"/>
    </source>
</evidence>
<dbReference type="GO" id="GO:0008320">
    <property type="term" value="F:protein transmembrane transporter activity"/>
    <property type="evidence" value="ECO:0007669"/>
    <property type="project" value="InterPro"/>
</dbReference>
<name>A0A9J6NYM4_9CLOT</name>
<keyword evidence="7 8" id="KW-0472">Membrane</keyword>
<keyword evidence="4" id="KW-0653">Protein transport</keyword>
<dbReference type="EMBL" id="JAGSOJ010000002">
    <property type="protein sequence ID" value="MCM1989631.1"/>
    <property type="molecule type" value="Genomic_DNA"/>
</dbReference>
<evidence type="ECO:0000256" key="7">
    <source>
        <dbReference type="ARBA" id="ARBA00023136"/>
    </source>
</evidence>
<organism evidence="9 10">
    <name type="scientific">Oceanirhabdus seepicola</name>
    <dbReference type="NCBI Taxonomy" id="2828781"/>
    <lineage>
        <taxon>Bacteria</taxon>
        <taxon>Bacillati</taxon>
        <taxon>Bacillota</taxon>
        <taxon>Clostridia</taxon>
        <taxon>Eubacteriales</taxon>
        <taxon>Clostridiaceae</taxon>
        <taxon>Oceanirhabdus</taxon>
    </lineage>
</organism>
<dbReference type="Proteomes" id="UP001056429">
    <property type="component" value="Unassembled WGS sequence"/>
</dbReference>
<accession>A0A9J6NYM4</accession>
<dbReference type="GO" id="GO:0006605">
    <property type="term" value="P:protein targeting"/>
    <property type="evidence" value="ECO:0007669"/>
    <property type="project" value="InterPro"/>
</dbReference>
<dbReference type="Pfam" id="PF00584">
    <property type="entry name" value="SecE"/>
    <property type="match status" value="1"/>
</dbReference>
<evidence type="ECO:0000256" key="5">
    <source>
        <dbReference type="ARBA" id="ARBA00022989"/>
    </source>
</evidence>